<name>A0A1X7SWH7_AMPQE</name>
<dbReference type="OMA" id="EASECVT"/>
<dbReference type="PANTHER" id="PTHR16897">
    <property type="entry name" value="OS10G0105400 PROTEIN"/>
    <property type="match status" value="1"/>
</dbReference>
<protein>
    <recommendedName>
        <fullName evidence="3">Fibronectin type-III domain-containing protein</fullName>
    </recommendedName>
</protein>
<dbReference type="PANTHER" id="PTHR16897:SF2">
    <property type="entry name" value="OS03G0226600 PROTEIN"/>
    <property type="match status" value="1"/>
</dbReference>
<sequence>VDHTDVVHIFRSNGSGATLQQLQPGSVSDVSSLDLRYQEPLTSISFRISGFGDGSPEQEVSYYEAAVGSNSEYSSTRSDIIPFTYIGLNTSHAFTGLNLVSQSQTYYVTVRAHSVSGSVAQVTSNGFRPGYGSQILAGRIVQPLFQSNTTYLRVWWEGFQSDVPILSYEWAVSSRILNESLLSSFCDDLSDDHSDQFVHGFENIGTSSFAASTRLSLSHNVSYYVVLRVLDEASKCKAFISNSPTLIDTTPPNPPPTSTLIGPIESYSVSRDQYIAYIGSYQSLTLIWDQFTDFESSVESYSVGLFILESCGSEGFSLGPLVIDYVPVEQSTSYTFASLSLTPNVTYVARIQVRNRAGLTSYKLSEPVMLDYYTLSSGTVKDGNDWSNDAVFQSDITSLSGVFSIAFSQPEYDEERRGLDANSPCPTSHYYSLSTPSSDWSSQPPSSTDGLLSSSIRYEAGQTSIEGN</sequence>
<dbReference type="AlphaFoldDB" id="A0A1X7SWH7"/>
<evidence type="ECO:0008006" key="3">
    <source>
        <dbReference type="Google" id="ProtNLM"/>
    </source>
</evidence>
<evidence type="ECO:0000313" key="2">
    <source>
        <dbReference type="EnsemblMetazoa" id="Aqu2.1.06504_001"/>
    </source>
</evidence>
<organism evidence="2">
    <name type="scientific">Amphimedon queenslandica</name>
    <name type="common">Sponge</name>
    <dbReference type="NCBI Taxonomy" id="400682"/>
    <lineage>
        <taxon>Eukaryota</taxon>
        <taxon>Metazoa</taxon>
        <taxon>Porifera</taxon>
        <taxon>Demospongiae</taxon>
        <taxon>Heteroscleromorpha</taxon>
        <taxon>Haplosclerida</taxon>
        <taxon>Niphatidae</taxon>
        <taxon>Amphimedon</taxon>
    </lineage>
</organism>
<dbReference type="InParanoid" id="A0A1X7SWH7"/>
<evidence type="ECO:0000256" key="1">
    <source>
        <dbReference type="SAM" id="MobiDB-lite"/>
    </source>
</evidence>
<accession>A0A1X7SWH7</accession>
<feature type="compositionally biased region" description="Low complexity" evidence="1">
    <location>
        <begin position="432"/>
        <end position="447"/>
    </location>
</feature>
<feature type="compositionally biased region" description="Polar residues" evidence="1">
    <location>
        <begin position="448"/>
        <end position="468"/>
    </location>
</feature>
<reference evidence="2" key="1">
    <citation type="submission" date="2017-05" db="UniProtKB">
        <authorList>
            <consortium name="EnsemblMetazoa"/>
        </authorList>
    </citation>
    <scope>IDENTIFICATION</scope>
</reference>
<feature type="region of interest" description="Disordered" evidence="1">
    <location>
        <begin position="415"/>
        <end position="468"/>
    </location>
</feature>
<dbReference type="EnsemblMetazoa" id="Aqu2.1.06504_001">
    <property type="protein sequence ID" value="Aqu2.1.06504_001"/>
    <property type="gene ID" value="Aqu2.1.06504"/>
</dbReference>
<proteinExistence type="predicted"/>
<dbReference type="OrthoDB" id="10042078at2759"/>